<evidence type="ECO:0000313" key="2">
    <source>
        <dbReference type="EMBL" id="KXB58380.1"/>
    </source>
</evidence>
<feature type="transmembrane region" description="Helical" evidence="1">
    <location>
        <begin position="299"/>
        <end position="321"/>
    </location>
</feature>
<keyword evidence="1" id="KW-0472">Membrane</keyword>
<organism evidence="2 3">
    <name type="scientific">Gemella haemolysans</name>
    <dbReference type="NCBI Taxonomy" id="1379"/>
    <lineage>
        <taxon>Bacteria</taxon>
        <taxon>Bacillati</taxon>
        <taxon>Bacillota</taxon>
        <taxon>Bacilli</taxon>
        <taxon>Bacillales</taxon>
        <taxon>Gemellaceae</taxon>
        <taxon>Gemella</taxon>
    </lineage>
</organism>
<feature type="transmembrane region" description="Helical" evidence="1">
    <location>
        <begin position="7"/>
        <end position="26"/>
    </location>
</feature>
<feature type="transmembrane region" description="Helical" evidence="1">
    <location>
        <begin position="257"/>
        <end position="278"/>
    </location>
</feature>
<evidence type="ECO:0000256" key="1">
    <source>
        <dbReference type="SAM" id="Phobius"/>
    </source>
</evidence>
<protein>
    <submittedName>
        <fullName evidence="2">Uncharacterized protein</fullName>
    </submittedName>
</protein>
<feature type="transmembrane region" description="Helical" evidence="1">
    <location>
        <begin position="131"/>
        <end position="149"/>
    </location>
</feature>
<proteinExistence type="predicted"/>
<dbReference type="RefSeq" id="WP_060914484.1">
    <property type="nucleotide sequence ID" value="NZ_KQ959980.1"/>
</dbReference>
<dbReference type="Proteomes" id="UP000070355">
    <property type="component" value="Unassembled WGS sequence"/>
</dbReference>
<feature type="transmembrane region" description="Helical" evidence="1">
    <location>
        <begin position="212"/>
        <end position="229"/>
    </location>
</feature>
<feature type="transmembrane region" description="Helical" evidence="1">
    <location>
        <begin position="66"/>
        <end position="89"/>
    </location>
</feature>
<dbReference type="PATRIC" id="fig|1379.3.peg.1370"/>
<dbReference type="STRING" id="1379.HMPREF3186_01386"/>
<name>A0A133ZSH5_9BACL</name>
<feature type="transmembrane region" description="Helical" evidence="1">
    <location>
        <begin position="161"/>
        <end position="181"/>
    </location>
</feature>
<feature type="transmembrane region" description="Helical" evidence="1">
    <location>
        <begin position="187"/>
        <end position="207"/>
    </location>
</feature>
<comment type="caution">
    <text evidence="2">The sequence shown here is derived from an EMBL/GenBank/DDBJ whole genome shotgun (WGS) entry which is preliminary data.</text>
</comment>
<feature type="transmembrane region" description="Helical" evidence="1">
    <location>
        <begin position="32"/>
        <end position="54"/>
    </location>
</feature>
<sequence length="430" mass="50455">MIQKLKAIIYSLLSVFFILLAIMLYQKGNPNIYGYLYIVVIITIGVIYLLKNLYQICKNIKNSHYIRFFTLIISAIVLTIVNFINLVLVSSKDFIKNLLVSPKDFIKNLPVSSKDFIKNLYETFLSLIKKYLKFIIITVFVINLIFYFDNYDKFQDYMIDTIIFFIGIFIGILTAFFLWFYKEQVLIHILTIIITITLSFLLGLLFFTDFSIAPVIFLFGLLFAIIENIEKFIKLDNYYPKEIVTLENDDKIKRNKLVLNLFIGLLFISTYSFCKILITNQTYKEKILEYTRLNKLYEPLAIGLLVLIILEFLTILFIYIFSKLLESISNHSKQYSNENIAELMYSILTFGINKNVEPKVIDKIVIGYNEIDQVDPEVFITNIRGIPKDIHILLTKVKDIPNIRKLIIIYPNKDVYSYEFIINEDSITRK</sequence>
<dbReference type="EMBL" id="LSDC01000097">
    <property type="protein sequence ID" value="KXB58380.1"/>
    <property type="molecule type" value="Genomic_DNA"/>
</dbReference>
<dbReference type="AlphaFoldDB" id="A0A133ZSH5"/>
<accession>A0A133ZSH5</accession>
<keyword evidence="1" id="KW-1133">Transmembrane helix</keyword>
<reference evidence="3" key="1">
    <citation type="submission" date="2016-01" db="EMBL/GenBank/DDBJ databases">
        <authorList>
            <person name="Mitreva M."/>
            <person name="Pepin K.H."/>
            <person name="Mihindukulasuriya K.A."/>
            <person name="Fulton R."/>
            <person name="Fronick C."/>
            <person name="O'Laughlin M."/>
            <person name="Miner T."/>
            <person name="Herter B."/>
            <person name="Rosa B.A."/>
            <person name="Cordes M."/>
            <person name="Tomlinson C."/>
            <person name="Wollam A."/>
            <person name="Palsikar V.B."/>
            <person name="Mardis E.R."/>
            <person name="Wilson R.K."/>
        </authorList>
    </citation>
    <scope>NUCLEOTIDE SEQUENCE [LARGE SCALE GENOMIC DNA]</scope>
    <source>
        <strain evidence="3">DNF01167</strain>
    </source>
</reference>
<evidence type="ECO:0000313" key="3">
    <source>
        <dbReference type="Proteomes" id="UP000070355"/>
    </source>
</evidence>
<gene>
    <name evidence="2" type="ORF">HMPREF3186_01386</name>
</gene>
<keyword evidence="1" id="KW-0812">Transmembrane</keyword>